<reference evidence="2" key="1">
    <citation type="submission" date="2020-11" db="EMBL/GenBank/DDBJ databases">
        <authorList>
            <consortium name="DOE Joint Genome Institute"/>
            <person name="Ahrendt S."/>
            <person name="Riley R."/>
            <person name="Andreopoulos W."/>
            <person name="Labutti K."/>
            <person name="Pangilinan J."/>
            <person name="Ruiz-Duenas F.J."/>
            <person name="Barrasa J.M."/>
            <person name="Sanchez-Garcia M."/>
            <person name="Camarero S."/>
            <person name="Miyauchi S."/>
            <person name="Serrano A."/>
            <person name="Linde D."/>
            <person name="Babiker R."/>
            <person name="Drula E."/>
            <person name="Ayuso-Fernandez I."/>
            <person name="Pacheco R."/>
            <person name="Padilla G."/>
            <person name="Ferreira P."/>
            <person name="Barriuso J."/>
            <person name="Kellner H."/>
            <person name="Castanera R."/>
            <person name="Alfaro M."/>
            <person name="Ramirez L."/>
            <person name="Pisabarro A.G."/>
            <person name="Kuo A."/>
            <person name="Tritt A."/>
            <person name="Lipzen A."/>
            <person name="He G."/>
            <person name="Yan M."/>
            <person name="Ng V."/>
            <person name="Cullen D."/>
            <person name="Martin F."/>
            <person name="Rosso M.-N."/>
            <person name="Henrissat B."/>
            <person name="Hibbett D."/>
            <person name="Martinez A.T."/>
            <person name="Grigoriev I.V."/>
        </authorList>
    </citation>
    <scope>NUCLEOTIDE SEQUENCE</scope>
    <source>
        <strain evidence="2">CBS 247.69</strain>
    </source>
</reference>
<dbReference type="AlphaFoldDB" id="A0A9P5Y0Y8"/>
<dbReference type="EMBL" id="MU150319">
    <property type="protein sequence ID" value="KAF9459316.1"/>
    <property type="molecule type" value="Genomic_DNA"/>
</dbReference>
<accession>A0A9P5Y0Y8</accession>
<comment type="caution">
    <text evidence="2">The sequence shown here is derived from an EMBL/GenBank/DDBJ whole genome shotgun (WGS) entry which is preliminary data.</text>
</comment>
<dbReference type="PANTHER" id="PTHR38926:SF5">
    <property type="entry name" value="F-BOX AND LEUCINE-RICH REPEAT PROTEIN 6"/>
    <property type="match status" value="1"/>
</dbReference>
<dbReference type="SUPFAM" id="SSF52047">
    <property type="entry name" value="RNI-like"/>
    <property type="match status" value="1"/>
</dbReference>
<evidence type="ECO:0000313" key="3">
    <source>
        <dbReference type="Proteomes" id="UP000807353"/>
    </source>
</evidence>
<gene>
    <name evidence="2" type="ORF">BDZ94DRAFT_1268629</name>
</gene>
<evidence type="ECO:0008006" key="4">
    <source>
        <dbReference type="Google" id="ProtNLM"/>
    </source>
</evidence>
<name>A0A9P5Y0Y8_9AGAR</name>
<feature type="compositionally biased region" description="Basic and acidic residues" evidence="1">
    <location>
        <begin position="9"/>
        <end position="27"/>
    </location>
</feature>
<protein>
    <recommendedName>
        <fullName evidence="4">F-box domain-containing protein</fullName>
    </recommendedName>
</protein>
<feature type="region of interest" description="Disordered" evidence="1">
    <location>
        <begin position="1"/>
        <end position="38"/>
    </location>
</feature>
<proteinExistence type="predicted"/>
<evidence type="ECO:0000256" key="1">
    <source>
        <dbReference type="SAM" id="MobiDB-lite"/>
    </source>
</evidence>
<organism evidence="2 3">
    <name type="scientific">Collybia nuda</name>
    <dbReference type="NCBI Taxonomy" id="64659"/>
    <lineage>
        <taxon>Eukaryota</taxon>
        <taxon>Fungi</taxon>
        <taxon>Dikarya</taxon>
        <taxon>Basidiomycota</taxon>
        <taxon>Agaricomycotina</taxon>
        <taxon>Agaricomycetes</taxon>
        <taxon>Agaricomycetidae</taxon>
        <taxon>Agaricales</taxon>
        <taxon>Tricholomatineae</taxon>
        <taxon>Clitocybaceae</taxon>
        <taxon>Collybia</taxon>
    </lineage>
</organism>
<sequence>MSSLVNVDPWDREGHSKHVERTERSGRMPEANNELSSKKYPVGQAPFQSLPPELLVNIFTLCKDSSSDAIVFPLTFGQICTYFRNVVHNSPSLWTTVELHLSNPEKTPLVGASLEKWAVRTGALPIDLTITVPESVPIHPTDVFFKDIVSPLQAKLKSLSINVVDVVHLFALGWLPSVFPLLEAVTIRLLKSEDISFIERRFINFHGVCVNLENCPRLRRFSLLHPPDPAVAGVMASGIIALPYTQLTSLSISAGLRIIPLLLQHCTQLVDFRLVLEDERPWLSLPSGETELVQKTIRRLEITCCHPVMHPFFLQFSFPALEHLKLRDTGLFSCGYRTKTMGSILTMVLQDAPFRLKHLGVELKGVCRDPRHLFPPLAYTPHLTHVEFKNCGFLNHPGFRGFSDLICGTSSKLEDLRSISFDDQVVSVGYGKILDIANLCVDSGIQPRLTDIRVCFRILRSNARDPTPIVDHRIRELRRRGLKLEISVECDSPVVESSSEGSGTLSDD</sequence>
<keyword evidence="3" id="KW-1185">Reference proteome</keyword>
<evidence type="ECO:0000313" key="2">
    <source>
        <dbReference type="EMBL" id="KAF9459316.1"/>
    </source>
</evidence>
<dbReference type="Gene3D" id="1.20.1280.50">
    <property type="match status" value="1"/>
</dbReference>
<dbReference type="OrthoDB" id="2972553at2759"/>
<dbReference type="Proteomes" id="UP000807353">
    <property type="component" value="Unassembled WGS sequence"/>
</dbReference>
<dbReference type="PANTHER" id="PTHR38926">
    <property type="entry name" value="F-BOX DOMAIN CONTAINING PROTEIN, EXPRESSED"/>
    <property type="match status" value="1"/>
</dbReference>